<evidence type="ECO:0000256" key="10">
    <source>
        <dbReference type="ARBA" id="ARBA00030399"/>
    </source>
</evidence>
<dbReference type="SUPFAM" id="SSF53335">
    <property type="entry name" value="S-adenosyl-L-methionine-dependent methyltransferases"/>
    <property type="match status" value="1"/>
</dbReference>
<evidence type="ECO:0000256" key="13">
    <source>
        <dbReference type="PROSITE-ProRule" id="PRU01023"/>
    </source>
</evidence>
<evidence type="ECO:0000256" key="1">
    <source>
        <dbReference type="ARBA" id="ARBA00002724"/>
    </source>
</evidence>
<evidence type="ECO:0000256" key="6">
    <source>
        <dbReference type="ARBA" id="ARBA00022603"/>
    </source>
</evidence>
<comment type="catalytic activity">
    <reaction evidence="12">
        <text>cytidine(967) in 16S rRNA + S-adenosyl-L-methionine = 5-methylcytidine(967) in 16S rRNA + S-adenosyl-L-homocysteine + H(+)</text>
        <dbReference type="Rhea" id="RHEA:42748"/>
        <dbReference type="Rhea" id="RHEA-COMP:10219"/>
        <dbReference type="Rhea" id="RHEA-COMP:10220"/>
        <dbReference type="ChEBI" id="CHEBI:15378"/>
        <dbReference type="ChEBI" id="CHEBI:57856"/>
        <dbReference type="ChEBI" id="CHEBI:59789"/>
        <dbReference type="ChEBI" id="CHEBI:74483"/>
        <dbReference type="ChEBI" id="CHEBI:82748"/>
        <dbReference type="EC" id="2.1.1.176"/>
    </reaction>
</comment>
<feature type="active site" description="Nucleophile" evidence="13">
    <location>
        <position position="333"/>
    </location>
</feature>
<dbReference type="NCBIfam" id="TIGR00563">
    <property type="entry name" value="rsmB"/>
    <property type="match status" value="1"/>
</dbReference>
<dbReference type="SUPFAM" id="SSF48013">
    <property type="entry name" value="NusB-like"/>
    <property type="match status" value="1"/>
</dbReference>
<reference evidence="15 16" key="1">
    <citation type="journal article" date="2015" name="Genome Announc.">
        <title>Expanding the biotechnology potential of lactobacilli through comparative genomics of 213 strains and associated genera.</title>
        <authorList>
            <person name="Sun Z."/>
            <person name="Harris H.M."/>
            <person name="McCann A."/>
            <person name="Guo C."/>
            <person name="Argimon S."/>
            <person name="Zhang W."/>
            <person name="Yang X."/>
            <person name="Jeffery I.B."/>
            <person name="Cooney J.C."/>
            <person name="Kagawa T.F."/>
            <person name="Liu W."/>
            <person name="Song Y."/>
            <person name="Salvetti E."/>
            <person name="Wrobel A."/>
            <person name="Rasinkangas P."/>
            <person name="Parkhill J."/>
            <person name="Rea M.C."/>
            <person name="O'Sullivan O."/>
            <person name="Ritari J."/>
            <person name="Douillard F.P."/>
            <person name="Paul Ross R."/>
            <person name="Yang R."/>
            <person name="Briner A.E."/>
            <person name="Felis G.E."/>
            <person name="de Vos W.M."/>
            <person name="Barrangou R."/>
            <person name="Klaenhammer T.R."/>
            <person name="Caufield P.W."/>
            <person name="Cui Y."/>
            <person name="Zhang H."/>
            <person name="O'Toole P.W."/>
        </authorList>
    </citation>
    <scope>NUCLEOTIDE SEQUENCE [LARGE SCALE GENOMIC DNA]</scope>
    <source>
        <strain evidence="15 16">DSM 20653</strain>
    </source>
</reference>
<evidence type="ECO:0000259" key="14">
    <source>
        <dbReference type="PROSITE" id="PS51686"/>
    </source>
</evidence>
<evidence type="ECO:0000256" key="3">
    <source>
        <dbReference type="ARBA" id="ARBA00012140"/>
    </source>
</evidence>
<protein>
    <recommendedName>
        <fullName evidence="3">16S rRNA (cytosine(967)-C(5))-methyltransferase</fullName>
        <ecNumber evidence="3">2.1.1.176</ecNumber>
    </recommendedName>
    <alternativeName>
        <fullName evidence="10">16S rRNA m5C967 methyltransferase</fullName>
    </alternativeName>
    <alternativeName>
        <fullName evidence="11">rRNA (cytosine-C(5)-)-methyltransferase RsmB</fullName>
    </alternativeName>
</protein>
<comment type="similarity">
    <text evidence="13">Belongs to the class I-like SAM-binding methyltransferase superfamily. RsmB/NOP family.</text>
</comment>
<dbReference type="InterPro" id="IPR035926">
    <property type="entry name" value="NusB-like_sf"/>
</dbReference>
<dbReference type="Pfam" id="PF01189">
    <property type="entry name" value="Methyltr_RsmB-F"/>
    <property type="match status" value="1"/>
</dbReference>
<dbReference type="PANTHER" id="PTHR22807:SF53">
    <property type="entry name" value="RIBOSOMAL RNA SMALL SUBUNIT METHYLTRANSFERASE B-RELATED"/>
    <property type="match status" value="1"/>
</dbReference>
<comment type="subcellular location">
    <subcellularLocation>
        <location evidence="2">Cytoplasm</location>
    </subcellularLocation>
</comment>
<keyword evidence="7 13" id="KW-0808">Transferase</keyword>
<dbReference type="Pfam" id="PF01029">
    <property type="entry name" value="NusB"/>
    <property type="match status" value="1"/>
</dbReference>
<dbReference type="InterPro" id="IPR004573">
    <property type="entry name" value="rRNA_ssu_MeTfrase_B"/>
</dbReference>
<keyword evidence="5" id="KW-0698">rRNA processing</keyword>
<dbReference type="InterPro" id="IPR001678">
    <property type="entry name" value="MeTrfase_RsmB-F_NOP2_dom"/>
</dbReference>
<dbReference type="InterPro" id="IPR049560">
    <property type="entry name" value="MeTrfase_RsmB-F_NOP2_cat"/>
</dbReference>
<evidence type="ECO:0000313" key="15">
    <source>
        <dbReference type="EMBL" id="KRM53285.1"/>
    </source>
</evidence>
<feature type="binding site" evidence="13">
    <location>
        <begin position="210"/>
        <end position="216"/>
    </location>
    <ligand>
        <name>S-adenosyl-L-methionine</name>
        <dbReference type="ChEBI" id="CHEBI:59789"/>
    </ligand>
</feature>
<evidence type="ECO:0000313" key="16">
    <source>
        <dbReference type="Proteomes" id="UP000051291"/>
    </source>
</evidence>
<evidence type="ECO:0000256" key="5">
    <source>
        <dbReference type="ARBA" id="ARBA00022552"/>
    </source>
</evidence>
<dbReference type="InterPro" id="IPR023267">
    <property type="entry name" value="RCMT"/>
</dbReference>
<dbReference type="EMBL" id="AYYZ01000004">
    <property type="protein sequence ID" value="KRM53285.1"/>
    <property type="molecule type" value="Genomic_DNA"/>
</dbReference>
<dbReference type="InterPro" id="IPR006027">
    <property type="entry name" value="NusB_RsmB_TIM44"/>
</dbReference>
<dbReference type="InterPro" id="IPR029063">
    <property type="entry name" value="SAM-dependent_MTases_sf"/>
</dbReference>
<keyword evidence="6 13" id="KW-0489">Methyltransferase</keyword>
<dbReference type="Gene3D" id="1.10.940.10">
    <property type="entry name" value="NusB-like"/>
    <property type="match status" value="1"/>
</dbReference>
<evidence type="ECO:0000256" key="8">
    <source>
        <dbReference type="ARBA" id="ARBA00022691"/>
    </source>
</evidence>
<dbReference type="PROSITE" id="PS51686">
    <property type="entry name" value="SAM_MT_RSMB_NOP"/>
    <property type="match status" value="1"/>
</dbReference>
<comment type="caution">
    <text evidence="15">The sequence shown here is derived from an EMBL/GenBank/DDBJ whole genome shotgun (WGS) entry which is preliminary data.</text>
</comment>
<evidence type="ECO:0000256" key="12">
    <source>
        <dbReference type="ARBA" id="ARBA00047283"/>
    </source>
</evidence>
<comment type="function">
    <text evidence="1">Specifically methylates the cytosine at position 967 (m5C967) of 16S rRNA.</text>
</comment>
<dbReference type="NCBIfam" id="NF011494">
    <property type="entry name" value="PRK14902.1"/>
    <property type="match status" value="1"/>
</dbReference>
<evidence type="ECO:0000256" key="4">
    <source>
        <dbReference type="ARBA" id="ARBA00022490"/>
    </source>
</evidence>
<dbReference type="GO" id="GO:0008649">
    <property type="term" value="F:rRNA methyltransferase activity"/>
    <property type="evidence" value="ECO:0007669"/>
    <property type="project" value="InterPro"/>
</dbReference>
<proteinExistence type="inferred from homology"/>
<feature type="binding site" evidence="13">
    <location>
        <position position="234"/>
    </location>
    <ligand>
        <name>S-adenosyl-L-methionine</name>
        <dbReference type="ChEBI" id="CHEBI:59789"/>
    </ligand>
</feature>
<dbReference type="InterPro" id="IPR054728">
    <property type="entry name" value="RsmB-like_ferredoxin"/>
</dbReference>
<evidence type="ECO:0000256" key="11">
    <source>
        <dbReference type="ARBA" id="ARBA00031088"/>
    </source>
</evidence>
<keyword evidence="16" id="KW-1185">Reference proteome</keyword>
<feature type="binding site" evidence="13">
    <location>
        <position position="280"/>
    </location>
    <ligand>
        <name>S-adenosyl-L-methionine</name>
        <dbReference type="ChEBI" id="CHEBI:59789"/>
    </ligand>
</feature>
<dbReference type="Proteomes" id="UP000051291">
    <property type="component" value="Unassembled WGS sequence"/>
</dbReference>
<sequence>MYGCLQHRLTLEYWLEPFIKNKKKVDPWVWELLLLAIYQMQYLDKVPDHAIFNETIEIAKVKGHVGTRKFVTGVLHAIKRNGLRNFDNLTAAQRLSIEESIPQWIIEQLISKVGLEKTVQIAQAVNQTPHDSLRVNIGKIKSSELQVQLEKEGITTSPSEIAADGLVAQRGFLAGTPEFKQGSFIIQDESAMLAVESMDVQPGQSILDACAAPGGKTTQIATALAGQGNVVALDIHQHKLKLIKRNAERLGVANVVHPQLLDARKTGELGNTRFDQILVDAPCSGIGLMRRKPEVRYEKTLKDSQQLAQIQLQILDAVAPTLKSGGKLTYSTCTILPSENQTVVDQFLKKHSDFKQVKTQTKKAVKDQRTALGLTIYPDDFGSDGFFIATLMKK</sequence>
<feature type="binding site" evidence="13">
    <location>
        <position position="262"/>
    </location>
    <ligand>
        <name>S-adenosyl-L-methionine</name>
        <dbReference type="ChEBI" id="CHEBI:59789"/>
    </ligand>
</feature>
<dbReference type="STRING" id="1423820.FC64_GL000567"/>
<keyword evidence="8 13" id="KW-0949">S-adenosyl-L-methionine</keyword>
<dbReference type="GO" id="GO:0003723">
    <property type="term" value="F:RNA binding"/>
    <property type="evidence" value="ECO:0007669"/>
    <property type="project" value="UniProtKB-UniRule"/>
</dbReference>
<dbReference type="PATRIC" id="fig|1423820.4.peg.574"/>
<dbReference type="Gene3D" id="3.40.50.150">
    <property type="entry name" value="Vaccinia Virus protein VP39"/>
    <property type="match status" value="1"/>
</dbReference>
<feature type="domain" description="SAM-dependent MTase RsmB/NOP-type" evidence="14">
    <location>
        <begin position="121"/>
        <end position="394"/>
    </location>
</feature>
<dbReference type="GO" id="GO:0005737">
    <property type="term" value="C:cytoplasm"/>
    <property type="evidence" value="ECO:0007669"/>
    <property type="project" value="UniProtKB-SubCell"/>
</dbReference>
<gene>
    <name evidence="15" type="ORF">FC64_GL000567</name>
</gene>
<keyword evidence="9 13" id="KW-0694">RNA-binding</keyword>
<dbReference type="AlphaFoldDB" id="A0A0R1ZG95"/>
<keyword evidence="4" id="KW-0963">Cytoplasm</keyword>
<evidence type="ECO:0000256" key="7">
    <source>
        <dbReference type="ARBA" id="ARBA00022679"/>
    </source>
</evidence>
<dbReference type="Gene3D" id="3.30.70.1170">
    <property type="entry name" value="Sun protein, domain 3"/>
    <property type="match status" value="1"/>
</dbReference>
<dbReference type="PRINTS" id="PR02008">
    <property type="entry name" value="RCMTFAMILY"/>
</dbReference>
<name>A0A0R1ZG95_9LACO</name>
<dbReference type="Pfam" id="PF22458">
    <property type="entry name" value="RsmF-B_ferredox"/>
    <property type="match status" value="1"/>
</dbReference>
<evidence type="ECO:0000256" key="2">
    <source>
        <dbReference type="ARBA" id="ARBA00004496"/>
    </source>
</evidence>
<organism evidence="15 16">
    <name type="scientific">Ligilactobacillus araffinosus DSM 20653</name>
    <dbReference type="NCBI Taxonomy" id="1423820"/>
    <lineage>
        <taxon>Bacteria</taxon>
        <taxon>Bacillati</taxon>
        <taxon>Bacillota</taxon>
        <taxon>Bacilli</taxon>
        <taxon>Lactobacillales</taxon>
        <taxon>Lactobacillaceae</taxon>
        <taxon>Ligilactobacillus</taxon>
    </lineage>
</organism>
<accession>A0A0R1ZG95</accession>
<dbReference type="PANTHER" id="PTHR22807">
    <property type="entry name" value="NOP2 YEAST -RELATED NOL1/NOP2/FMU SUN DOMAIN-CONTAINING"/>
    <property type="match status" value="1"/>
</dbReference>
<evidence type="ECO:0000256" key="9">
    <source>
        <dbReference type="ARBA" id="ARBA00022884"/>
    </source>
</evidence>
<dbReference type="CDD" id="cd02440">
    <property type="entry name" value="AdoMet_MTases"/>
    <property type="match status" value="1"/>
</dbReference>
<dbReference type="GO" id="GO:0006355">
    <property type="term" value="P:regulation of DNA-templated transcription"/>
    <property type="evidence" value="ECO:0007669"/>
    <property type="project" value="InterPro"/>
</dbReference>
<dbReference type="FunFam" id="3.40.50.150:FF:000022">
    <property type="entry name" value="Ribosomal RNA small subunit methyltransferase B"/>
    <property type="match status" value="1"/>
</dbReference>
<dbReference type="EC" id="2.1.1.176" evidence="3"/>